<evidence type="ECO:0000256" key="7">
    <source>
        <dbReference type="ARBA" id="ARBA00023136"/>
    </source>
</evidence>
<evidence type="ECO:0000313" key="13">
    <source>
        <dbReference type="Proteomes" id="UP001364764"/>
    </source>
</evidence>
<sequence>MSTGLHMREVTMYYAEGNNRITALDHVSISVEPGEFVAVVGPSGSGKSTFLSIAGAMLKASEGDIQLNGNHISKLTEKELSNIRLQEVGFIMQSSNLVPYLNVLDQLLVVKRMAGTIKKEDKAFATKLLEELGLGLKLKSFPEELSGGEKQRTAIARSLMNNPNIILADEPTASLDTKRAHEVVSLIAREVKSRQKAAIMVTHDERMLEYCDRVYRMYDGGLSLAES</sequence>
<evidence type="ECO:0000256" key="4">
    <source>
        <dbReference type="ARBA" id="ARBA00022475"/>
    </source>
</evidence>
<dbReference type="PANTHER" id="PTHR24220:SF666">
    <property type="entry name" value="HEMIN IMPORT ATP-BINDING PROTEIN HRTA-RELATED"/>
    <property type="match status" value="1"/>
</dbReference>
<evidence type="ECO:0000256" key="5">
    <source>
        <dbReference type="ARBA" id="ARBA00022741"/>
    </source>
</evidence>
<dbReference type="GO" id="GO:0005886">
    <property type="term" value="C:plasma membrane"/>
    <property type="evidence" value="ECO:0007669"/>
    <property type="project" value="UniProtKB-SubCell"/>
</dbReference>
<evidence type="ECO:0000256" key="2">
    <source>
        <dbReference type="ARBA" id="ARBA00011131"/>
    </source>
</evidence>
<dbReference type="Proteomes" id="UP001364764">
    <property type="component" value="Chromosome"/>
</dbReference>
<dbReference type="InterPro" id="IPR017911">
    <property type="entry name" value="MacB-like_ATP-bd"/>
</dbReference>
<dbReference type="SMART" id="SM00382">
    <property type="entry name" value="AAA"/>
    <property type="match status" value="1"/>
</dbReference>
<evidence type="ECO:0000256" key="1">
    <source>
        <dbReference type="ARBA" id="ARBA00004202"/>
    </source>
</evidence>
<comment type="subunit">
    <text evidence="2">The complex is composed of two ATP-binding proteins (HrtA), two transmembrane proteins (HrtB) and a solute-binding protein.</text>
</comment>
<keyword evidence="6 12" id="KW-0067">ATP-binding</keyword>
<dbReference type="GO" id="GO:0022857">
    <property type="term" value="F:transmembrane transporter activity"/>
    <property type="evidence" value="ECO:0007669"/>
    <property type="project" value="UniProtKB-ARBA"/>
</dbReference>
<reference evidence="12 13" key="1">
    <citation type="submission" date="2024-02" db="EMBL/GenBank/DDBJ databases">
        <title>Complete sequences of two Paenibacillus sp. strains and one Lysinibacillus strain isolated from the environment on STAA medium highlight biotechnological potential.</title>
        <authorList>
            <person name="Attere S.A."/>
            <person name="Piche L.C."/>
            <person name="Intertaglia L."/>
            <person name="Lami R."/>
            <person name="Charette S.J."/>
            <person name="Vincent A.T."/>
        </authorList>
    </citation>
    <scope>NUCLEOTIDE SEQUENCE [LARGE SCALE GENOMIC DNA]</scope>
    <source>
        <strain evidence="12 13">Y5S-7</strain>
    </source>
</reference>
<gene>
    <name evidence="12" type="ORF">V6668_01055</name>
</gene>
<keyword evidence="5" id="KW-0547">Nucleotide-binding</keyword>
<comment type="similarity">
    <text evidence="8">Belongs to the ABC transporter superfamily. HrtA family.</text>
</comment>
<dbReference type="Gene3D" id="3.40.50.300">
    <property type="entry name" value="P-loop containing nucleotide triphosphate hydrolases"/>
    <property type="match status" value="1"/>
</dbReference>
<dbReference type="SUPFAM" id="SSF52540">
    <property type="entry name" value="P-loop containing nucleoside triphosphate hydrolases"/>
    <property type="match status" value="1"/>
</dbReference>
<dbReference type="FunFam" id="3.40.50.300:FF:000032">
    <property type="entry name" value="Export ABC transporter ATP-binding protein"/>
    <property type="match status" value="1"/>
</dbReference>
<evidence type="ECO:0000259" key="11">
    <source>
        <dbReference type="PROSITE" id="PS50893"/>
    </source>
</evidence>
<dbReference type="GO" id="GO:0005524">
    <property type="term" value="F:ATP binding"/>
    <property type="evidence" value="ECO:0007669"/>
    <property type="project" value="UniProtKB-KW"/>
</dbReference>
<organism evidence="12 13">
    <name type="scientific">Paenibacillus amylolyticus</name>
    <dbReference type="NCBI Taxonomy" id="1451"/>
    <lineage>
        <taxon>Bacteria</taxon>
        <taxon>Bacillati</taxon>
        <taxon>Bacillota</taxon>
        <taxon>Bacilli</taxon>
        <taxon>Bacillales</taxon>
        <taxon>Paenibacillaceae</taxon>
        <taxon>Paenibacillus</taxon>
    </lineage>
</organism>
<evidence type="ECO:0000256" key="10">
    <source>
        <dbReference type="ARBA" id="ARBA00024721"/>
    </source>
</evidence>
<comment type="function">
    <text evidence="10">Part of the ABC transporter complex hrt involved in hemin import. Responsible for energy coupling to the transport system.</text>
</comment>
<dbReference type="RefSeq" id="WP_338707494.1">
    <property type="nucleotide sequence ID" value="NZ_CP145892.1"/>
</dbReference>
<dbReference type="GO" id="GO:0098796">
    <property type="term" value="C:membrane protein complex"/>
    <property type="evidence" value="ECO:0007669"/>
    <property type="project" value="UniProtKB-ARBA"/>
</dbReference>
<evidence type="ECO:0000256" key="8">
    <source>
        <dbReference type="ARBA" id="ARBA00024359"/>
    </source>
</evidence>
<dbReference type="AlphaFoldDB" id="A0ABD8ATC5"/>
<protein>
    <recommendedName>
        <fullName evidence="9">Putative hemin import ATP-binding protein HrtA</fullName>
    </recommendedName>
</protein>
<dbReference type="GeneID" id="93474010"/>
<dbReference type="InterPro" id="IPR015854">
    <property type="entry name" value="ABC_transpr_LolD-like"/>
</dbReference>
<dbReference type="PROSITE" id="PS50893">
    <property type="entry name" value="ABC_TRANSPORTER_2"/>
    <property type="match status" value="1"/>
</dbReference>
<dbReference type="EMBL" id="CP145892">
    <property type="protein sequence ID" value="WWP20847.1"/>
    <property type="molecule type" value="Genomic_DNA"/>
</dbReference>
<dbReference type="InterPro" id="IPR027417">
    <property type="entry name" value="P-loop_NTPase"/>
</dbReference>
<dbReference type="Pfam" id="PF00005">
    <property type="entry name" value="ABC_tran"/>
    <property type="match status" value="1"/>
</dbReference>
<comment type="subcellular location">
    <subcellularLocation>
        <location evidence="1">Cell membrane</location>
        <topology evidence="1">Peripheral membrane protein</topology>
    </subcellularLocation>
</comment>
<dbReference type="InterPro" id="IPR003439">
    <property type="entry name" value="ABC_transporter-like_ATP-bd"/>
</dbReference>
<evidence type="ECO:0000256" key="9">
    <source>
        <dbReference type="ARBA" id="ARBA00024432"/>
    </source>
</evidence>
<keyword evidence="4" id="KW-1003">Cell membrane</keyword>
<accession>A0ABD8ATC5</accession>
<dbReference type="PANTHER" id="PTHR24220">
    <property type="entry name" value="IMPORT ATP-BINDING PROTEIN"/>
    <property type="match status" value="1"/>
</dbReference>
<name>A0ABD8ATC5_PAEAM</name>
<evidence type="ECO:0000256" key="6">
    <source>
        <dbReference type="ARBA" id="ARBA00022840"/>
    </source>
</evidence>
<evidence type="ECO:0000313" key="12">
    <source>
        <dbReference type="EMBL" id="WWP20847.1"/>
    </source>
</evidence>
<proteinExistence type="inferred from homology"/>
<keyword evidence="7" id="KW-0472">Membrane</keyword>
<dbReference type="InterPro" id="IPR003593">
    <property type="entry name" value="AAA+_ATPase"/>
</dbReference>
<evidence type="ECO:0000256" key="3">
    <source>
        <dbReference type="ARBA" id="ARBA00022448"/>
    </source>
</evidence>
<dbReference type="CDD" id="cd03255">
    <property type="entry name" value="ABC_MJ0796_LolCDE_FtsE"/>
    <property type="match status" value="1"/>
</dbReference>
<feature type="domain" description="ABC transporter" evidence="11">
    <location>
        <begin position="5"/>
        <end position="227"/>
    </location>
</feature>
<keyword evidence="3" id="KW-0813">Transport</keyword>